<gene>
    <name evidence="2" type="ORF">S01H4_25054</name>
</gene>
<keyword evidence="1" id="KW-0472">Membrane</keyword>
<evidence type="ECO:0000256" key="1">
    <source>
        <dbReference type="SAM" id="Phobius"/>
    </source>
</evidence>
<evidence type="ECO:0000313" key="2">
    <source>
        <dbReference type="EMBL" id="GAG89280.1"/>
    </source>
</evidence>
<reference evidence="2" key="1">
    <citation type="journal article" date="2014" name="Front. Microbiol.">
        <title>High frequency of phylogenetically diverse reductive dehalogenase-homologous genes in deep subseafloor sedimentary metagenomes.</title>
        <authorList>
            <person name="Kawai M."/>
            <person name="Futagami T."/>
            <person name="Toyoda A."/>
            <person name="Takaki Y."/>
            <person name="Nishi S."/>
            <person name="Hori S."/>
            <person name="Arai W."/>
            <person name="Tsubouchi T."/>
            <person name="Morono Y."/>
            <person name="Uchiyama I."/>
            <person name="Ito T."/>
            <person name="Fujiyama A."/>
            <person name="Inagaki F."/>
            <person name="Takami H."/>
        </authorList>
    </citation>
    <scope>NUCLEOTIDE SEQUENCE</scope>
    <source>
        <strain evidence="2">Expedition CK06-06</strain>
    </source>
</reference>
<comment type="caution">
    <text evidence="2">The sequence shown here is derived from an EMBL/GenBank/DDBJ whole genome shotgun (WGS) entry which is preliminary data.</text>
</comment>
<organism evidence="2">
    <name type="scientific">marine sediment metagenome</name>
    <dbReference type="NCBI Taxonomy" id="412755"/>
    <lineage>
        <taxon>unclassified sequences</taxon>
        <taxon>metagenomes</taxon>
        <taxon>ecological metagenomes</taxon>
    </lineage>
</organism>
<keyword evidence="1" id="KW-1133">Transmembrane helix</keyword>
<accession>X1B2S9</accession>
<dbReference type="EMBL" id="BART01011869">
    <property type="protein sequence ID" value="GAG89280.1"/>
    <property type="molecule type" value="Genomic_DNA"/>
</dbReference>
<keyword evidence="1" id="KW-0812">Transmembrane</keyword>
<protein>
    <submittedName>
        <fullName evidence="2">Uncharacterized protein</fullName>
    </submittedName>
</protein>
<feature type="transmembrane region" description="Helical" evidence="1">
    <location>
        <begin position="53"/>
        <end position="77"/>
    </location>
</feature>
<feature type="non-terminal residue" evidence="2">
    <location>
        <position position="1"/>
    </location>
</feature>
<sequence>GTDLYDYCVSKGYFSDDHLDKMNLPDCVGFLPFYERSMLSCFTGLSKNIRQNIATLGSILVKIPFPFYILLLPSLLIPPNKYYVKLWQFVHSYYMKNKIYILKD</sequence>
<name>X1B2S9_9ZZZZ</name>
<proteinExistence type="predicted"/>
<dbReference type="AlphaFoldDB" id="X1B2S9"/>